<sequence length="604" mass="68560">MMTNKQLHTFHIPVMGLAFTIDSPIRVAKYGISSVIALADDELIEKMRAFYSEKFDVPYQEITKKIHDYRAERITSYLNLVDKIVKEKFENFKTELSESKLALENYIAMLPNKSEIKQGLEHFLEDGIALKENVLKYLEENLYPGDIDVNIMTKLDKDNFINNEQLPVEFNDAHAALRGFANSNLSSSIVLSAGMNPRLFAYFESFPCFFPDANNQLKKKIILKVSDYRSAMIQGNFLAKKGLWVSEYRIESGLNCGGHAFATDGILLGPIMEEFKHKKDQLVQSAHDIMVKALAQKGMHTPETPLELKITVQGGVGTSEEHDFMLDYYNVDAVGWGTPFLLVPEATSVDVETRELLRNAKEDDLYLSHISPLGVPFNTVRGTSNEMFKQKRIDDDKAGSSCPKKFLALSKEFGPEGICTSSKKYQDVKLDELNEIKETLTQEDYDKKKFDITEKACLCVGLANASYLENDIEIKGQAQGVIVCPGPNMAYFDKEVSLSEMVRHIYGNFNVMTDLNRPNLFVKELKMYIDYLKNDIKNISSEINASQVKKLKAFKSNLLEGIAFYQNFFANTHYFENSIKEIQNQLEFYTNELLGVEVPELVVA</sequence>
<gene>
    <name evidence="1" type="ORF">C3L50_13100</name>
</gene>
<protein>
    <submittedName>
        <fullName evidence="1">Uncharacterized protein</fullName>
    </submittedName>
</protein>
<dbReference type="OrthoDB" id="9811599at2"/>
<evidence type="ECO:0000313" key="2">
    <source>
        <dbReference type="Proteomes" id="UP000237310"/>
    </source>
</evidence>
<dbReference type="AlphaFoldDB" id="A0A2S5A6Q6"/>
<proteinExistence type="predicted"/>
<organism evidence="1 2">
    <name type="scientific">Flavobacterium alvei</name>
    <dbReference type="NCBI Taxonomy" id="2080416"/>
    <lineage>
        <taxon>Bacteria</taxon>
        <taxon>Pseudomonadati</taxon>
        <taxon>Bacteroidota</taxon>
        <taxon>Flavobacteriia</taxon>
        <taxon>Flavobacteriales</taxon>
        <taxon>Flavobacteriaceae</taxon>
        <taxon>Flavobacterium</taxon>
    </lineage>
</organism>
<accession>A0A2S5A6Q6</accession>
<comment type="caution">
    <text evidence="1">The sequence shown here is derived from an EMBL/GenBank/DDBJ whole genome shotgun (WGS) entry which is preliminary data.</text>
</comment>
<dbReference type="Proteomes" id="UP000237310">
    <property type="component" value="Unassembled WGS sequence"/>
</dbReference>
<dbReference type="EMBL" id="PQVG01000007">
    <property type="protein sequence ID" value="POY38196.1"/>
    <property type="molecule type" value="Genomic_DNA"/>
</dbReference>
<evidence type="ECO:0000313" key="1">
    <source>
        <dbReference type="EMBL" id="POY38196.1"/>
    </source>
</evidence>
<reference evidence="1 2" key="1">
    <citation type="submission" date="2018-01" db="EMBL/GenBank/DDBJ databases">
        <authorList>
            <person name="Gaut B.S."/>
            <person name="Morton B.R."/>
            <person name="Clegg M.T."/>
            <person name="Duvall M.R."/>
        </authorList>
    </citation>
    <scope>NUCLEOTIDE SEQUENCE [LARGE SCALE GENOMIC DNA]</scope>
    <source>
        <strain evidence="1 2">HR-AY</strain>
    </source>
</reference>
<keyword evidence="2" id="KW-1185">Reference proteome</keyword>
<name>A0A2S5A6Q6_9FLAO</name>